<dbReference type="EMBL" id="QUNO01000022">
    <property type="protein sequence ID" value="REH31175.1"/>
    <property type="molecule type" value="Genomic_DNA"/>
</dbReference>
<evidence type="ECO:0000313" key="1">
    <source>
        <dbReference type="EMBL" id="REH31175.1"/>
    </source>
</evidence>
<protein>
    <submittedName>
        <fullName evidence="1">Uncharacterized protein</fullName>
    </submittedName>
</protein>
<dbReference type="OrthoDB" id="6454021at2"/>
<organism evidence="1 2">
    <name type="scientific">Kutzneria buriramensis</name>
    <dbReference type="NCBI Taxonomy" id="1045776"/>
    <lineage>
        <taxon>Bacteria</taxon>
        <taxon>Bacillati</taxon>
        <taxon>Actinomycetota</taxon>
        <taxon>Actinomycetes</taxon>
        <taxon>Pseudonocardiales</taxon>
        <taxon>Pseudonocardiaceae</taxon>
        <taxon>Kutzneria</taxon>
    </lineage>
</organism>
<dbReference type="Proteomes" id="UP000256269">
    <property type="component" value="Unassembled WGS sequence"/>
</dbReference>
<dbReference type="AlphaFoldDB" id="A0A3E0GWX8"/>
<evidence type="ECO:0000313" key="2">
    <source>
        <dbReference type="Proteomes" id="UP000256269"/>
    </source>
</evidence>
<name>A0A3E0GWX8_9PSEU</name>
<gene>
    <name evidence="1" type="ORF">BCF44_122198</name>
</gene>
<comment type="caution">
    <text evidence="1">The sequence shown here is derived from an EMBL/GenBank/DDBJ whole genome shotgun (WGS) entry which is preliminary data.</text>
</comment>
<sequence length="122" mass="13580">MYELRNRAAPAAHSQRADVRYRIHRPDEAIAELRAALLDLDMATPAPRPGHPLPSRAGDVETIPLAVFDLREGSAVSAQQCHAALENYYRAMAAQRSHPMAFDEDLVPFLRACARADGFEVW</sequence>
<proteinExistence type="predicted"/>
<dbReference type="RefSeq" id="WP_147328925.1">
    <property type="nucleotide sequence ID" value="NZ_CP144376.1"/>
</dbReference>
<accession>A0A3E0GWX8</accession>
<reference evidence="1 2" key="1">
    <citation type="submission" date="2018-08" db="EMBL/GenBank/DDBJ databases">
        <title>Genomic Encyclopedia of Archaeal and Bacterial Type Strains, Phase II (KMG-II): from individual species to whole genera.</title>
        <authorList>
            <person name="Goeker M."/>
        </authorList>
    </citation>
    <scope>NUCLEOTIDE SEQUENCE [LARGE SCALE GENOMIC DNA]</scope>
    <source>
        <strain evidence="1 2">DSM 45791</strain>
    </source>
</reference>
<keyword evidence="2" id="KW-1185">Reference proteome</keyword>